<keyword evidence="1" id="KW-0472">Membrane</keyword>
<evidence type="ECO:0000313" key="2">
    <source>
        <dbReference type="EMBL" id="AAF39345.1"/>
    </source>
</evidence>
<name>Q9PKG2_CHLMU</name>
<gene>
    <name evidence="2" type="primary">incB</name>
    <name evidence="2" type="ordered locus">TC_0503</name>
</gene>
<accession>Q9PKG2</accession>
<reference evidence="2 3" key="1">
    <citation type="journal article" date="2000" name="Nucleic Acids Res.">
        <title>Genome sequences of Chlamydia trachomatis MoPn and Chlamydia pneumoniae AR39.</title>
        <authorList>
            <person name="Read T.D."/>
            <person name="Brunham R.C."/>
            <person name="Shen C."/>
            <person name="Gill S.R."/>
            <person name="Heidelberg J.F."/>
            <person name="White O."/>
            <person name="Hickey E.K."/>
            <person name="Peterson J.D."/>
            <person name="Utterback T.R."/>
            <person name="Berry K.J."/>
            <person name="Bass S."/>
            <person name="Linher K.D."/>
            <person name="Weidman J.F."/>
            <person name="Khouri H.M."/>
            <person name="Craven B."/>
            <person name="Bowman C."/>
            <person name="Dodson R.J."/>
            <person name="Gwinn M.L."/>
            <person name="Nelson W.C."/>
            <person name="DeBoy R.T."/>
            <person name="Kolonay J.F."/>
            <person name="McClarty G."/>
            <person name="Salzberg S.L."/>
            <person name="Eisen J.A."/>
            <person name="Fraser C.M."/>
        </authorList>
    </citation>
    <scope>NUCLEOTIDE SEQUENCE [LARGE SCALE GENOMIC DNA]</scope>
    <source>
        <strain evidence="3">MoPn / Nigg</strain>
    </source>
</reference>
<dbReference type="NCBIfam" id="NF033935">
    <property type="entry name" value="inclusion_IncB"/>
    <property type="match status" value="1"/>
</dbReference>
<organism evidence="2 3">
    <name type="scientific">Chlamydia muridarum (strain MoPn / Nigg)</name>
    <dbReference type="NCBI Taxonomy" id="243161"/>
    <lineage>
        <taxon>Bacteria</taxon>
        <taxon>Pseudomonadati</taxon>
        <taxon>Chlamydiota</taxon>
        <taxon>Chlamydiia</taxon>
        <taxon>Chlamydiales</taxon>
        <taxon>Chlamydiaceae</taxon>
        <taxon>Chlamydia/Chlamydophila group</taxon>
        <taxon>Chlamydia</taxon>
    </lineage>
</organism>
<keyword evidence="1" id="KW-0812">Transmembrane</keyword>
<dbReference type="EMBL" id="AE002160">
    <property type="protein sequence ID" value="AAF39345.1"/>
    <property type="molecule type" value="Genomic_DNA"/>
</dbReference>
<protein>
    <submittedName>
        <fullName evidence="2">Inclusion membrane protein B</fullName>
    </submittedName>
</protein>
<evidence type="ECO:0000313" key="3">
    <source>
        <dbReference type="Proteomes" id="UP000000800"/>
    </source>
</evidence>
<feature type="transmembrane region" description="Helical" evidence="1">
    <location>
        <begin position="37"/>
        <end position="68"/>
    </location>
</feature>
<dbReference type="PIR" id="H81694">
    <property type="entry name" value="H81694"/>
</dbReference>
<dbReference type="Proteomes" id="UP000000800">
    <property type="component" value="Chromosome"/>
</dbReference>
<proteinExistence type="predicted"/>
<evidence type="ECO:0000256" key="1">
    <source>
        <dbReference type="SAM" id="Phobius"/>
    </source>
</evidence>
<sequence length="123" mass="12998">MILTEGNMVHSVCNPATPEGVSQVSIQTNNISTSKKVVVAILTFFALTAIAAIVLSIVTVCGGFPFLLAALNTVTIGASVSLPIFTCIATTLLLLCLRNIELLTRPQSFTISTKLTTQDKLCD</sequence>
<feature type="transmembrane region" description="Helical" evidence="1">
    <location>
        <begin position="74"/>
        <end position="97"/>
    </location>
</feature>
<dbReference type="AlphaFoldDB" id="Q9PKG2"/>
<dbReference type="HOGENOM" id="CLU_2104631_0_0_0"/>
<keyword evidence="3" id="KW-1185">Reference proteome</keyword>
<keyword evidence="1" id="KW-1133">Transmembrane helix</keyword>
<dbReference type="KEGG" id="cmu:TC_0503"/>